<feature type="transmembrane region" description="Helical" evidence="10">
    <location>
        <begin position="252"/>
        <end position="273"/>
    </location>
</feature>
<dbReference type="EMBL" id="CP051682">
    <property type="protein sequence ID" value="QJD95797.1"/>
    <property type="molecule type" value="Genomic_DNA"/>
</dbReference>
<keyword evidence="13" id="KW-1185">Reference proteome</keyword>
<dbReference type="GO" id="GO:0031992">
    <property type="term" value="F:energy transducer activity"/>
    <property type="evidence" value="ECO:0007669"/>
    <property type="project" value="TreeGrafter"/>
</dbReference>
<dbReference type="InterPro" id="IPR051045">
    <property type="entry name" value="TonB-dependent_transducer"/>
</dbReference>
<reference evidence="12 13" key="1">
    <citation type="submission" date="2020-04" db="EMBL/GenBank/DDBJ databases">
        <title>Genome sequencing of novel species.</title>
        <authorList>
            <person name="Heo J."/>
            <person name="Kim S.-J."/>
            <person name="Kim J.-S."/>
            <person name="Hong S.-B."/>
            <person name="Kwon S.-W."/>
        </authorList>
    </citation>
    <scope>NUCLEOTIDE SEQUENCE [LARGE SCALE GENOMIC DNA]</scope>
    <source>
        <strain evidence="12 13">F39-2</strain>
    </source>
</reference>
<dbReference type="Pfam" id="PF03544">
    <property type="entry name" value="TonB_C"/>
    <property type="match status" value="1"/>
</dbReference>
<evidence type="ECO:0000256" key="10">
    <source>
        <dbReference type="SAM" id="Phobius"/>
    </source>
</evidence>
<keyword evidence="4" id="KW-1003">Cell membrane</keyword>
<dbReference type="PANTHER" id="PTHR33446">
    <property type="entry name" value="PROTEIN TONB-RELATED"/>
    <property type="match status" value="1"/>
</dbReference>
<keyword evidence="9 10" id="KW-0472">Membrane</keyword>
<dbReference type="PROSITE" id="PS52015">
    <property type="entry name" value="TONB_CTD"/>
    <property type="match status" value="1"/>
</dbReference>
<keyword evidence="6 10" id="KW-0812">Transmembrane</keyword>
<dbReference type="SUPFAM" id="SSF74653">
    <property type="entry name" value="TolA/TonB C-terminal domain"/>
    <property type="match status" value="1"/>
</dbReference>
<gene>
    <name evidence="12" type="ORF">HH214_07890</name>
</gene>
<evidence type="ECO:0000259" key="11">
    <source>
        <dbReference type="PROSITE" id="PS52015"/>
    </source>
</evidence>
<proteinExistence type="inferred from homology"/>
<dbReference type="Pfam" id="PF05569">
    <property type="entry name" value="Peptidase_M56"/>
    <property type="match status" value="1"/>
</dbReference>
<evidence type="ECO:0000256" key="6">
    <source>
        <dbReference type="ARBA" id="ARBA00022692"/>
    </source>
</evidence>
<dbReference type="KEGG" id="mrob:HH214_07890"/>
<evidence type="ECO:0000256" key="1">
    <source>
        <dbReference type="ARBA" id="ARBA00004383"/>
    </source>
</evidence>
<feature type="transmembrane region" description="Helical" evidence="10">
    <location>
        <begin position="36"/>
        <end position="55"/>
    </location>
</feature>
<feature type="transmembrane region" description="Helical" evidence="10">
    <location>
        <begin position="6"/>
        <end position="24"/>
    </location>
</feature>
<evidence type="ECO:0000313" key="12">
    <source>
        <dbReference type="EMBL" id="QJD95797.1"/>
    </source>
</evidence>
<dbReference type="AlphaFoldDB" id="A0A7L5E0A5"/>
<sequence>MTWWHYLLLCNLYLILFFGFYALLLRRETFFQLNRAYLVGSALLSFLIPLIQSAWVRQWFITQKVHQTIYSAGPAVVIYQFKPVQSQQITLGEIMTWVYIGGIVILSLRLLWQLLILSRVVKRGTGIAAWSFFKKIKVDEQLPNRDVILAHEEVHARQWHSADVLLIETIMILNWFNPVVYWYRNAIKHIHEFIADETAVKAGASKAEYAMLLLNQTFDAPVHKLLNPFFSHSVLKQRIVMLQKNKSHYSALIKYGFSAPLFALMLALSSATINNSSIMKTVHTEAAQVLAKPAEQLVVQSIPPPPPPAKDSLAEQALPVIEQQNPALNNIETNAGQSATTTELAVPEANTSAGEADPHNELFTAVEVAPEFPGGMESFYTLLSKTIRYPAEARDHNVQGRVIVTFVVEKDGSLSDVKALRGPGSGLDEEAVRAVTASPKWVPGHQNGKSVRVQYTVPVLFTLQDVESPKKVVDTTKHVAKVSYTHLIYNIPATPEKKVDSGSVVGYGRSISQKFMNVTPKYYYVTLNAKTATNNQSSPVFLVDGKVVDNSLQHSLPPSDRILRINVVKHSSLAAVKNQSRDTIFVVTKK</sequence>
<dbReference type="GO" id="GO:0098797">
    <property type="term" value="C:plasma membrane protein complex"/>
    <property type="evidence" value="ECO:0007669"/>
    <property type="project" value="TreeGrafter"/>
</dbReference>
<name>A0A7L5E0A5_9SPHI</name>
<dbReference type="GO" id="GO:0055085">
    <property type="term" value="P:transmembrane transport"/>
    <property type="evidence" value="ECO:0007669"/>
    <property type="project" value="InterPro"/>
</dbReference>
<dbReference type="Gene3D" id="3.30.1150.10">
    <property type="match status" value="1"/>
</dbReference>
<dbReference type="InterPro" id="IPR006260">
    <property type="entry name" value="TonB/TolA_C"/>
</dbReference>
<evidence type="ECO:0000256" key="2">
    <source>
        <dbReference type="ARBA" id="ARBA00006555"/>
    </source>
</evidence>
<evidence type="ECO:0000256" key="9">
    <source>
        <dbReference type="ARBA" id="ARBA00023136"/>
    </source>
</evidence>
<dbReference type="InterPro" id="IPR008756">
    <property type="entry name" value="Peptidase_M56"/>
</dbReference>
<protein>
    <submittedName>
        <fullName evidence="12">TonB family protein</fullName>
    </submittedName>
</protein>
<accession>A0A7L5E0A5</accession>
<keyword evidence="8 10" id="KW-1133">Transmembrane helix</keyword>
<feature type="transmembrane region" description="Helical" evidence="10">
    <location>
        <begin position="94"/>
        <end position="112"/>
    </location>
</feature>
<keyword evidence="3" id="KW-0813">Transport</keyword>
<evidence type="ECO:0000313" key="13">
    <source>
        <dbReference type="Proteomes" id="UP000503278"/>
    </source>
</evidence>
<keyword evidence="7" id="KW-0653">Protein transport</keyword>
<evidence type="ECO:0000256" key="3">
    <source>
        <dbReference type="ARBA" id="ARBA00022448"/>
    </source>
</evidence>
<dbReference type="InterPro" id="IPR037682">
    <property type="entry name" value="TonB_C"/>
</dbReference>
<dbReference type="RefSeq" id="WP_169606803.1">
    <property type="nucleotide sequence ID" value="NZ_CP051682.1"/>
</dbReference>
<comment type="similarity">
    <text evidence="2">Belongs to the TonB family.</text>
</comment>
<dbReference type="Proteomes" id="UP000503278">
    <property type="component" value="Chromosome"/>
</dbReference>
<evidence type="ECO:0000256" key="7">
    <source>
        <dbReference type="ARBA" id="ARBA00022927"/>
    </source>
</evidence>
<evidence type="ECO:0000256" key="8">
    <source>
        <dbReference type="ARBA" id="ARBA00022989"/>
    </source>
</evidence>
<evidence type="ECO:0000256" key="4">
    <source>
        <dbReference type="ARBA" id="ARBA00022475"/>
    </source>
</evidence>
<dbReference type="PANTHER" id="PTHR33446:SF2">
    <property type="entry name" value="PROTEIN TONB"/>
    <property type="match status" value="1"/>
</dbReference>
<keyword evidence="5" id="KW-0997">Cell inner membrane</keyword>
<dbReference type="GO" id="GO:0015031">
    <property type="term" value="P:protein transport"/>
    <property type="evidence" value="ECO:0007669"/>
    <property type="project" value="UniProtKB-KW"/>
</dbReference>
<organism evidence="12 13">
    <name type="scientific">Mucilaginibacter robiniae</name>
    <dbReference type="NCBI Taxonomy" id="2728022"/>
    <lineage>
        <taxon>Bacteria</taxon>
        <taxon>Pseudomonadati</taxon>
        <taxon>Bacteroidota</taxon>
        <taxon>Sphingobacteriia</taxon>
        <taxon>Sphingobacteriales</taxon>
        <taxon>Sphingobacteriaceae</taxon>
        <taxon>Mucilaginibacter</taxon>
    </lineage>
</organism>
<feature type="domain" description="TonB C-terminal" evidence="11">
    <location>
        <begin position="374"/>
        <end position="470"/>
    </location>
</feature>
<evidence type="ECO:0000256" key="5">
    <source>
        <dbReference type="ARBA" id="ARBA00022519"/>
    </source>
</evidence>
<comment type="subcellular location">
    <subcellularLocation>
        <location evidence="1">Cell inner membrane</location>
        <topology evidence="1">Single-pass membrane protein</topology>
        <orientation evidence="1">Periplasmic side</orientation>
    </subcellularLocation>
</comment>
<dbReference type="NCBIfam" id="TIGR01352">
    <property type="entry name" value="tonB_Cterm"/>
    <property type="match status" value="1"/>
</dbReference>